<keyword evidence="3" id="KW-1185">Reference proteome</keyword>
<dbReference type="GO" id="GO:0003341">
    <property type="term" value="P:cilium movement"/>
    <property type="evidence" value="ECO:0007669"/>
    <property type="project" value="TreeGrafter"/>
</dbReference>
<organism evidence="2 3">
    <name type="scientific">Reticulomyxa filosa</name>
    <dbReference type="NCBI Taxonomy" id="46433"/>
    <lineage>
        <taxon>Eukaryota</taxon>
        <taxon>Sar</taxon>
        <taxon>Rhizaria</taxon>
        <taxon>Retaria</taxon>
        <taxon>Foraminifera</taxon>
        <taxon>Monothalamids</taxon>
        <taxon>Reticulomyxidae</taxon>
        <taxon>Reticulomyxa</taxon>
    </lineage>
</organism>
<protein>
    <submittedName>
        <fullName evidence="2">Axoneme central apparatus protein</fullName>
    </submittedName>
</protein>
<dbReference type="GO" id="GO:0008017">
    <property type="term" value="F:microtubule binding"/>
    <property type="evidence" value="ECO:0007669"/>
    <property type="project" value="TreeGrafter"/>
</dbReference>
<gene>
    <name evidence="2" type="ORF">RFI_09785</name>
</gene>
<keyword evidence="1" id="KW-0812">Transmembrane</keyword>
<dbReference type="PANTHER" id="PTHR23314">
    <property type="entry name" value="SPERM-ASSOCIATED ANTIGEN 6 ARMADILLO REPEAT-CONTAINING"/>
    <property type="match status" value="1"/>
</dbReference>
<evidence type="ECO:0000313" key="3">
    <source>
        <dbReference type="Proteomes" id="UP000023152"/>
    </source>
</evidence>
<proteinExistence type="predicted"/>
<keyword evidence="1" id="KW-1133">Transmembrane helix</keyword>
<comment type="caution">
    <text evidence="2">The sequence shown here is derived from an EMBL/GenBank/DDBJ whole genome shotgun (WGS) entry which is preliminary data.</text>
</comment>
<dbReference type="AlphaFoldDB" id="X6NPP1"/>
<dbReference type="GO" id="GO:0015630">
    <property type="term" value="C:microtubule cytoskeleton"/>
    <property type="evidence" value="ECO:0007669"/>
    <property type="project" value="TreeGrafter"/>
</dbReference>
<evidence type="ECO:0000256" key="1">
    <source>
        <dbReference type="SAM" id="Phobius"/>
    </source>
</evidence>
<dbReference type="Proteomes" id="UP000023152">
    <property type="component" value="Unassembled WGS sequence"/>
</dbReference>
<accession>X6NPP1</accession>
<name>X6NPP1_RETFI</name>
<dbReference type="EMBL" id="ASPP01007318">
    <property type="protein sequence ID" value="ETO27347.1"/>
    <property type="molecule type" value="Genomic_DNA"/>
</dbReference>
<evidence type="ECO:0000313" key="2">
    <source>
        <dbReference type="EMBL" id="ETO27347.1"/>
    </source>
</evidence>
<feature type="transmembrane region" description="Helical" evidence="1">
    <location>
        <begin position="21"/>
        <end position="45"/>
    </location>
</feature>
<reference evidence="2 3" key="1">
    <citation type="journal article" date="2013" name="Curr. Biol.">
        <title>The Genome of the Foraminiferan Reticulomyxa filosa.</title>
        <authorList>
            <person name="Glockner G."/>
            <person name="Hulsmann N."/>
            <person name="Schleicher M."/>
            <person name="Noegel A.A."/>
            <person name="Eichinger L."/>
            <person name="Gallinger C."/>
            <person name="Pawlowski J."/>
            <person name="Sierra R."/>
            <person name="Euteneuer U."/>
            <person name="Pillet L."/>
            <person name="Moustafa A."/>
            <person name="Platzer M."/>
            <person name="Groth M."/>
            <person name="Szafranski K."/>
            <person name="Schliwa M."/>
        </authorList>
    </citation>
    <scope>NUCLEOTIDE SEQUENCE [LARGE SCALE GENOMIC DNA]</scope>
</reference>
<sequence>MSCFKRKKNTTKKTKKKLFPPFLFSLLLIWYNIVWGFFILLYFFIRRKHICLVFIDNCLNSAQNKISSSRICNNKDDKVRLVSLFFWKSVNNYFLFNTTDKLLKYVIQQFAKVLPNDQGGRKSFVQCGGLQKVQEMKANDNSQELLEYLNTINNCFPPELVQYYSPNYSNELLKRLEEYDGHAK</sequence>
<dbReference type="OrthoDB" id="7537227at2759"/>
<dbReference type="PANTHER" id="PTHR23314:SF0">
    <property type="entry name" value="SPERM-ASSOCIATED ANTIGEN 6"/>
    <property type="match status" value="1"/>
</dbReference>
<keyword evidence="1" id="KW-0472">Membrane</keyword>